<protein>
    <submittedName>
        <fullName evidence="1">Uncharacterized protein</fullName>
    </submittedName>
</protein>
<name>A0ABW2NPK5_9BACL</name>
<organism evidence="1 2">
    <name type="scientific">Fictibacillus iocasae</name>
    <dbReference type="NCBI Taxonomy" id="2715437"/>
    <lineage>
        <taxon>Bacteria</taxon>
        <taxon>Bacillati</taxon>
        <taxon>Bacillota</taxon>
        <taxon>Bacilli</taxon>
        <taxon>Bacillales</taxon>
        <taxon>Fictibacillaceae</taxon>
        <taxon>Fictibacillus</taxon>
    </lineage>
</organism>
<accession>A0ABW2NPK5</accession>
<keyword evidence="2" id="KW-1185">Reference proteome</keyword>
<reference evidence="2" key="1">
    <citation type="journal article" date="2019" name="Int. J. Syst. Evol. Microbiol.">
        <title>The Global Catalogue of Microorganisms (GCM) 10K type strain sequencing project: providing services to taxonomists for standard genome sequencing and annotation.</title>
        <authorList>
            <consortium name="The Broad Institute Genomics Platform"/>
            <consortium name="The Broad Institute Genome Sequencing Center for Infectious Disease"/>
            <person name="Wu L."/>
            <person name="Ma J."/>
        </authorList>
    </citation>
    <scope>NUCLEOTIDE SEQUENCE [LARGE SCALE GENOMIC DNA]</scope>
    <source>
        <strain evidence="2">NBRC 106396</strain>
    </source>
</reference>
<comment type="caution">
    <text evidence="1">The sequence shown here is derived from an EMBL/GenBank/DDBJ whole genome shotgun (WGS) entry which is preliminary data.</text>
</comment>
<evidence type="ECO:0000313" key="2">
    <source>
        <dbReference type="Proteomes" id="UP001596549"/>
    </source>
</evidence>
<dbReference type="EMBL" id="JBHTCP010000013">
    <property type="protein sequence ID" value="MFC7371456.1"/>
    <property type="molecule type" value="Genomic_DNA"/>
</dbReference>
<dbReference type="Proteomes" id="UP001596549">
    <property type="component" value="Unassembled WGS sequence"/>
</dbReference>
<sequence>MAADCTRNCTVLVFALLAKVRELQEQVHTLQTQCRHVFVETSESDIRTCLSCGYTEAVICRFPNV</sequence>
<proteinExistence type="predicted"/>
<gene>
    <name evidence="1" type="ORF">ACFQPF_07195</name>
</gene>
<evidence type="ECO:0000313" key="1">
    <source>
        <dbReference type="EMBL" id="MFC7371456.1"/>
    </source>
</evidence>
<dbReference type="RefSeq" id="WP_379748040.1">
    <property type="nucleotide sequence ID" value="NZ_JBHTCP010000013.1"/>
</dbReference>